<reference evidence="9 10" key="1">
    <citation type="journal article" date="2023" name="G3 (Bethesda)">
        <title>A chromosome-level genome assembly of Zasmidium syzygii isolated from banana leaves.</title>
        <authorList>
            <person name="van Westerhoven A.C."/>
            <person name="Mehrabi R."/>
            <person name="Talebi R."/>
            <person name="Steentjes M.B.F."/>
            <person name="Corcolon B."/>
            <person name="Chong P.A."/>
            <person name="Kema G.H.J."/>
            <person name="Seidl M.F."/>
        </authorList>
    </citation>
    <scope>NUCLEOTIDE SEQUENCE [LARGE SCALE GENOMIC DNA]</scope>
    <source>
        <strain evidence="9 10">P124</strain>
    </source>
</reference>
<feature type="domain" description="Prenylcysteine lyase" evidence="8">
    <location>
        <begin position="151"/>
        <end position="521"/>
    </location>
</feature>
<evidence type="ECO:0000256" key="2">
    <source>
        <dbReference type="ARBA" id="ARBA00009967"/>
    </source>
</evidence>
<evidence type="ECO:0000256" key="4">
    <source>
        <dbReference type="ARBA" id="ARBA00022729"/>
    </source>
</evidence>
<comment type="caution">
    <text evidence="9">The sequence shown here is derived from an EMBL/GenBank/DDBJ whole genome shotgun (WGS) entry which is preliminary data.</text>
</comment>
<dbReference type="Pfam" id="PF07156">
    <property type="entry name" value="Prenylcys_lyase"/>
    <property type="match status" value="1"/>
</dbReference>
<dbReference type="EMBL" id="JAXOVC010000009">
    <property type="protein sequence ID" value="KAK4497064.1"/>
    <property type="molecule type" value="Genomic_DNA"/>
</dbReference>
<keyword evidence="10" id="KW-1185">Reference proteome</keyword>
<comment type="similarity">
    <text evidence="2">Belongs to the prenylcysteine oxidase family.</text>
</comment>
<keyword evidence="7" id="KW-0325">Glycoprotein</keyword>
<dbReference type="Proteomes" id="UP001305779">
    <property type="component" value="Unassembled WGS sequence"/>
</dbReference>
<evidence type="ECO:0000256" key="1">
    <source>
        <dbReference type="ARBA" id="ARBA00001974"/>
    </source>
</evidence>
<dbReference type="SUPFAM" id="SSF51905">
    <property type="entry name" value="FAD/NAD(P)-binding domain"/>
    <property type="match status" value="1"/>
</dbReference>
<evidence type="ECO:0000259" key="8">
    <source>
        <dbReference type="Pfam" id="PF07156"/>
    </source>
</evidence>
<dbReference type="PROSITE" id="PS51257">
    <property type="entry name" value="PROKAR_LIPOPROTEIN"/>
    <property type="match status" value="1"/>
</dbReference>
<keyword evidence="5" id="KW-0274">FAD</keyword>
<dbReference type="InterPro" id="IPR017046">
    <property type="entry name" value="Prenylcysteine_Oxase1"/>
</dbReference>
<evidence type="ECO:0000256" key="6">
    <source>
        <dbReference type="ARBA" id="ARBA00023002"/>
    </source>
</evidence>
<evidence type="ECO:0000256" key="3">
    <source>
        <dbReference type="ARBA" id="ARBA00022630"/>
    </source>
</evidence>
<keyword evidence="6" id="KW-0560">Oxidoreductase</keyword>
<organism evidence="9 10">
    <name type="scientific">Zasmidium cellare</name>
    <name type="common">Wine cellar mold</name>
    <name type="synonym">Racodium cellare</name>
    <dbReference type="NCBI Taxonomy" id="395010"/>
    <lineage>
        <taxon>Eukaryota</taxon>
        <taxon>Fungi</taxon>
        <taxon>Dikarya</taxon>
        <taxon>Ascomycota</taxon>
        <taxon>Pezizomycotina</taxon>
        <taxon>Dothideomycetes</taxon>
        <taxon>Dothideomycetidae</taxon>
        <taxon>Mycosphaerellales</taxon>
        <taxon>Mycosphaerellaceae</taxon>
        <taxon>Zasmidium</taxon>
    </lineage>
</organism>
<accession>A0ABR0E6M3</accession>
<evidence type="ECO:0000313" key="10">
    <source>
        <dbReference type="Proteomes" id="UP001305779"/>
    </source>
</evidence>
<dbReference type="PANTHER" id="PTHR15944">
    <property type="entry name" value="FARNESYLCYSTEINE LYASE"/>
    <property type="match status" value="1"/>
</dbReference>
<dbReference type="PANTHER" id="PTHR15944:SF0">
    <property type="entry name" value="PRENYLCYSTEINE LYASE DOMAIN-CONTAINING PROTEIN"/>
    <property type="match status" value="1"/>
</dbReference>
<gene>
    <name evidence="9" type="ORF">PRZ48_011513</name>
</gene>
<comment type="cofactor">
    <cofactor evidence="1">
        <name>FAD</name>
        <dbReference type="ChEBI" id="CHEBI:57692"/>
    </cofactor>
</comment>
<keyword evidence="3" id="KW-0285">Flavoprotein</keyword>
<protein>
    <recommendedName>
        <fullName evidence="8">Prenylcysteine lyase domain-containing protein</fullName>
    </recommendedName>
</protein>
<dbReference type="PIRSF" id="PIRSF036292">
    <property type="entry name" value="Prenylcysteine_oxidase"/>
    <property type="match status" value="1"/>
</dbReference>
<evidence type="ECO:0000256" key="7">
    <source>
        <dbReference type="ARBA" id="ARBA00023180"/>
    </source>
</evidence>
<dbReference type="InterPro" id="IPR010795">
    <property type="entry name" value="Prenylcys_lyase"/>
</dbReference>
<name>A0ABR0E6M3_ZASCE</name>
<dbReference type="Gene3D" id="3.50.50.60">
    <property type="entry name" value="FAD/NAD(P)-binding domain"/>
    <property type="match status" value="1"/>
</dbReference>
<evidence type="ECO:0000256" key="5">
    <source>
        <dbReference type="ARBA" id="ARBA00022827"/>
    </source>
</evidence>
<dbReference type="Pfam" id="PF13450">
    <property type="entry name" value="NAD_binding_8"/>
    <property type="match status" value="1"/>
</dbReference>
<sequence>MKLNNIAFTALTLGSCAAGHEEQIPLQGSHEPQVKPVNVAIIGAGAAGASTAFHLHRYARAADLPLNITIFERNPYVGGRSTTVSAYNDTSLPVELGASIFVTVNKILVDAVREFNLSTSTFSSDQDDKYAKIPGDALAVWDGKEFVITQNGKWWDYAKLFWRYGLAPLKTQALMKKTVGKFLKMYDTPVFPFEDLTKAAHEVELIEVTTRTGEEFMRSNGIEGKFGREVVQASTRVNYAQNLAYIHGLEAMVCMATEGAMSVEGGNWRIFEEMIKRSEAKVFLDTEVGGVWPQGSGSYALNYSRPDGTGSGSGLFDAVVLAAPYQFSELKSLGVEEDELTTAKNPDKVPYVELHVTLFTSPHLLSPAFFNLSSDKPAPQVILTTLPPNEKPQKGRKGVGSPGFFSISLLRPITNPSTSVPEYLYKIFSPTPINDTFLSHLLGVQDLPNDTISPRDVTWIYRRVWNSYPYEYPRVTFEDIKLRENLWYTAGMESFISTMETNALMGRNVARLVVDEWVGKMGINDIEDHCLVEEETTTEQNTGWWFGW</sequence>
<keyword evidence="4" id="KW-0732">Signal</keyword>
<evidence type="ECO:0000313" key="9">
    <source>
        <dbReference type="EMBL" id="KAK4497064.1"/>
    </source>
</evidence>
<proteinExistence type="inferred from homology"/>
<dbReference type="InterPro" id="IPR036188">
    <property type="entry name" value="FAD/NAD-bd_sf"/>
</dbReference>